<evidence type="ECO:0000313" key="1">
    <source>
        <dbReference type="EMBL" id="NNJ25463.1"/>
    </source>
</evidence>
<sequence>MELIVAVALLLSVTAMLLPAARRVDGVRVEADRRRRAVAELSNLLEDLSRLPPDRLSGETEGGPLPPDRAALREAFAASLPGASVTVEAVPIEAPGERDAVRLDGSLTWTTDAGGAARPVRLSAWSFAPFSTAPNGGGTDE</sequence>
<keyword evidence="2" id="KW-1185">Reference proteome</keyword>
<dbReference type="EMBL" id="WTPX01000038">
    <property type="protein sequence ID" value="NNJ25463.1"/>
    <property type="molecule type" value="Genomic_DNA"/>
</dbReference>
<gene>
    <name evidence="1" type="ORF">LzC2_15330</name>
</gene>
<dbReference type="RefSeq" id="WP_206678607.1">
    <property type="nucleotide sequence ID" value="NZ_WTPX01000038.1"/>
</dbReference>
<reference evidence="1 2" key="1">
    <citation type="journal article" date="2020" name="Syst. Appl. Microbiol.">
        <title>Alienimonas chondri sp. nov., a novel planctomycete isolated from the biofilm of the red alga Chondrus crispus.</title>
        <authorList>
            <person name="Vitorino I."/>
            <person name="Albuquerque L."/>
            <person name="Wiegand S."/>
            <person name="Kallscheuer N."/>
            <person name="da Costa M.S."/>
            <person name="Lobo-da-Cunha A."/>
            <person name="Jogler C."/>
            <person name="Lage O.M."/>
        </authorList>
    </citation>
    <scope>NUCLEOTIDE SEQUENCE [LARGE SCALE GENOMIC DNA]</scope>
    <source>
        <strain evidence="1 2">LzC2</strain>
    </source>
</reference>
<proteinExistence type="predicted"/>
<accession>A0ABX1VDU1</accession>
<organism evidence="1 2">
    <name type="scientific">Alienimonas chondri</name>
    <dbReference type="NCBI Taxonomy" id="2681879"/>
    <lineage>
        <taxon>Bacteria</taxon>
        <taxon>Pseudomonadati</taxon>
        <taxon>Planctomycetota</taxon>
        <taxon>Planctomycetia</taxon>
        <taxon>Planctomycetales</taxon>
        <taxon>Planctomycetaceae</taxon>
        <taxon>Alienimonas</taxon>
    </lineage>
</organism>
<evidence type="ECO:0000313" key="2">
    <source>
        <dbReference type="Proteomes" id="UP000609651"/>
    </source>
</evidence>
<evidence type="ECO:0008006" key="3">
    <source>
        <dbReference type="Google" id="ProtNLM"/>
    </source>
</evidence>
<dbReference type="Proteomes" id="UP000609651">
    <property type="component" value="Unassembled WGS sequence"/>
</dbReference>
<comment type="caution">
    <text evidence="1">The sequence shown here is derived from an EMBL/GenBank/DDBJ whole genome shotgun (WGS) entry which is preliminary data.</text>
</comment>
<protein>
    <recommendedName>
        <fullName evidence="3">Type II secretion system protein</fullName>
    </recommendedName>
</protein>
<name>A0ABX1VDU1_9PLAN</name>